<dbReference type="EMBL" id="CANHGI010000003">
    <property type="protein sequence ID" value="CAI5446101.1"/>
    <property type="molecule type" value="Genomic_DNA"/>
</dbReference>
<organism evidence="3 4">
    <name type="scientific">Caenorhabditis angaria</name>
    <dbReference type="NCBI Taxonomy" id="860376"/>
    <lineage>
        <taxon>Eukaryota</taxon>
        <taxon>Metazoa</taxon>
        <taxon>Ecdysozoa</taxon>
        <taxon>Nematoda</taxon>
        <taxon>Chromadorea</taxon>
        <taxon>Rhabditida</taxon>
        <taxon>Rhabditina</taxon>
        <taxon>Rhabditomorpha</taxon>
        <taxon>Rhabditoidea</taxon>
        <taxon>Rhabditidae</taxon>
        <taxon>Peloderinae</taxon>
        <taxon>Caenorhabditis</taxon>
    </lineage>
</organism>
<keyword evidence="1" id="KW-0732">Signal</keyword>
<evidence type="ECO:0000313" key="4">
    <source>
        <dbReference type="Proteomes" id="UP001152747"/>
    </source>
</evidence>
<dbReference type="InterPro" id="IPR029058">
    <property type="entry name" value="AB_hydrolase_fold"/>
</dbReference>
<gene>
    <name evidence="3" type="ORF">CAMP_LOCUS8738</name>
</gene>
<evidence type="ECO:0000259" key="2">
    <source>
        <dbReference type="Pfam" id="PF01764"/>
    </source>
</evidence>
<keyword evidence="4" id="KW-1185">Reference proteome</keyword>
<feature type="signal peptide" evidence="1">
    <location>
        <begin position="1"/>
        <end position="17"/>
    </location>
</feature>
<reference evidence="3" key="1">
    <citation type="submission" date="2022-11" db="EMBL/GenBank/DDBJ databases">
        <authorList>
            <person name="Kikuchi T."/>
        </authorList>
    </citation>
    <scope>NUCLEOTIDE SEQUENCE</scope>
    <source>
        <strain evidence="3">PS1010</strain>
    </source>
</reference>
<feature type="domain" description="Fungal lipase-type" evidence="2">
    <location>
        <begin position="125"/>
        <end position="260"/>
    </location>
</feature>
<accession>A0A9P1IJ86</accession>
<dbReference type="Gene3D" id="3.40.50.1820">
    <property type="entry name" value="alpha/beta hydrolase"/>
    <property type="match status" value="1"/>
</dbReference>
<dbReference type="Proteomes" id="UP001152747">
    <property type="component" value="Unassembled WGS sequence"/>
</dbReference>
<dbReference type="GO" id="GO:0006629">
    <property type="term" value="P:lipid metabolic process"/>
    <property type="evidence" value="ECO:0007669"/>
    <property type="project" value="InterPro"/>
</dbReference>
<sequence>MNILPLIVFLFFNYISCDNCTDCLAKNEVFCFSQAKCGWLFCQAWTDKSLNCPDVRENIAEYNETFVKDIMLVTSTAAAAEDPQKCFDNALPSMKLINKYEVQCSDLAKCVAYLSIDHSYSAINLAFRGTQGDVQLIEQALNYVKGNREFFKNGKVFNYFLEAFIYLWVGGLEEDLIPTLRKYPDYQVWINGYSLGGAIASVSAAYLVKIGLINPQNVRLVTFGQPRTGDYEFVTWIDTHLPYTFRIVNQRDPVPQLPPKIGLVQLFHFRTEIWYTSATKYETCQQADGPFCSASQLFLNWSDHLVYFSRNIGKWAKSNCTL</sequence>
<protein>
    <recommendedName>
        <fullName evidence="2">Fungal lipase-type domain-containing protein</fullName>
    </recommendedName>
</protein>
<evidence type="ECO:0000256" key="1">
    <source>
        <dbReference type="SAM" id="SignalP"/>
    </source>
</evidence>
<dbReference type="AlphaFoldDB" id="A0A9P1IJ86"/>
<dbReference type="InterPro" id="IPR002921">
    <property type="entry name" value="Fungal_lipase-type"/>
</dbReference>
<evidence type="ECO:0000313" key="3">
    <source>
        <dbReference type="EMBL" id="CAI5446101.1"/>
    </source>
</evidence>
<dbReference type="OrthoDB" id="5960337at2759"/>
<feature type="chain" id="PRO_5040152270" description="Fungal lipase-type domain-containing protein" evidence="1">
    <location>
        <begin position="18"/>
        <end position="322"/>
    </location>
</feature>
<dbReference type="CDD" id="cd00519">
    <property type="entry name" value="Lipase_3"/>
    <property type="match status" value="1"/>
</dbReference>
<dbReference type="SUPFAM" id="SSF53474">
    <property type="entry name" value="alpha/beta-Hydrolases"/>
    <property type="match status" value="1"/>
</dbReference>
<dbReference type="PANTHER" id="PTHR45908">
    <property type="entry name" value="PROTEIN CBG11750-RELATED"/>
    <property type="match status" value="1"/>
</dbReference>
<dbReference type="PANTHER" id="PTHR45908:SF17">
    <property type="entry name" value="FUNGAL LIPASE-LIKE DOMAIN-CONTAINING PROTEIN"/>
    <property type="match status" value="1"/>
</dbReference>
<name>A0A9P1IJ86_9PELO</name>
<comment type="caution">
    <text evidence="3">The sequence shown here is derived from an EMBL/GenBank/DDBJ whole genome shotgun (WGS) entry which is preliminary data.</text>
</comment>
<dbReference type="Pfam" id="PF01764">
    <property type="entry name" value="Lipase_3"/>
    <property type="match status" value="1"/>
</dbReference>
<proteinExistence type="predicted"/>